<keyword evidence="1 3" id="KW-0597">Phosphoprotein</keyword>
<dbReference type="Gene3D" id="3.40.720.10">
    <property type="entry name" value="Alkaline Phosphatase, subunit A"/>
    <property type="match status" value="1"/>
</dbReference>
<dbReference type="EMBL" id="QREG01000004">
    <property type="protein sequence ID" value="REE01242.1"/>
    <property type="molecule type" value="Genomic_DNA"/>
</dbReference>
<dbReference type="InterPro" id="IPR011006">
    <property type="entry name" value="CheY-like_superfamily"/>
</dbReference>
<dbReference type="OrthoDB" id="9813025at2"/>
<dbReference type="RefSeq" id="WP_115867317.1">
    <property type="nucleotide sequence ID" value="NZ_QREG01000004.1"/>
</dbReference>
<dbReference type="Pfam" id="PF08665">
    <property type="entry name" value="PglZ"/>
    <property type="match status" value="1"/>
</dbReference>
<evidence type="ECO:0000256" key="2">
    <source>
        <dbReference type="ARBA" id="ARBA00023012"/>
    </source>
</evidence>
<dbReference type="PROSITE" id="PS50110">
    <property type="entry name" value="RESPONSE_REGULATORY"/>
    <property type="match status" value="1"/>
</dbReference>
<evidence type="ECO:0000256" key="1">
    <source>
        <dbReference type="ARBA" id="ARBA00022553"/>
    </source>
</evidence>
<dbReference type="Pfam" id="PF00072">
    <property type="entry name" value="Response_reg"/>
    <property type="match status" value="1"/>
</dbReference>
<protein>
    <submittedName>
        <fullName evidence="5">Response regulator receiver domain-containing protein</fullName>
    </submittedName>
</protein>
<dbReference type="CDD" id="cd00156">
    <property type="entry name" value="REC"/>
    <property type="match status" value="1"/>
</dbReference>
<evidence type="ECO:0000313" key="5">
    <source>
        <dbReference type="EMBL" id="REE01242.1"/>
    </source>
</evidence>
<reference evidence="5 6" key="1">
    <citation type="submission" date="2018-07" db="EMBL/GenBank/DDBJ databases">
        <title>Genomic Encyclopedia of Type Strains, Phase IV (KMG-IV): sequencing the most valuable type-strain genomes for metagenomic binning, comparative biology and taxonomic classification.</title>
        <authorList>
            <person name="Goeker M."/>
        </authorList>
    </citation>
    <scope>NUCLEOTIDE SEQUENCE [LARGE SCALE GENOMIC DNA]</scope>
    <source>
        <strain evidence="5 6">DSM 4134</strain>
    </source>
</reference>
<dbReference type="InterPro" id="IPR017850">
    <property type="entry name" value="Alkaline_phosphatase_core_sf"/>
</dbReference>
<dbReference type="Gene3D" id="3.40.50.2300">
    <property type="match status" value="1"/>
</dbReference>
<sequence>MQKYRILWADDEIDLLKPHILFLSNKGFEVTPVNSGADALEEIDHQTFDIVFLDENMPGMTGLETLNYIKSTHPNLPVVMITKSEEEHIMEEAIGAKIADYLIKPLNPNQILLSVKKILDNKRIVSEHTNQGYLQEFQKLSMDVQDLEDFEGWAELYRKLVYWDLEIDDTDDKSMLEVLNNQRSEANQRFSDFLEENYKDWITDPDVDRPLMSHQVLKKKVFPLLKQEKPVFLIVIDNLRYDQWEILQPEIAELFDVSNKEYYYSILPTTTAYARNALFAGMMPLDISKNHPKLWVGEDVEEGKNLHESKLLGENLKKERLDVKYSYHKIVKMQDGKNLVDGAKNLLKNQLNAIVFNFVDMLSHARTDMQMIRELAPDESAYRSLTRSWFNHSSLYDLLKFLSEQDVKVVVTTDHGTIRVKKPCKIIGDRNTNTNLRYKAGKNLAFDEGDVFFTRNPEELRLPKVNVSTSFAFAREDFFFAYPNNFNHYVNFYRDTFQHGGVSMEEVIVPLVELSPK</sequence>
<keyword evidence="6" id="KW-1185">Reference proteome</keyword>
<dbReference type="Proteomes" id="UP000256779">
    <property type="component" value="Unassembled WGS sequence"/>
</dbReference>
<keyword evidence="2" id="KW-0902">Two-component regulatory system</keyword>
<evidence type="ECO:0000313" key="6">
    <source>
        <dbReference type="Proteomes" id="UP000256779"/>
    </source>
</evidence>
<accession>A0A3D9L5G8</accession>
<dbReference type="PANTHER" id="PTHR44591:SF14">
    <property type="entry name" value="PROTEIN PILG"/>
    <property type="match status" value="1"/>
</dbReference>
<evidence type="ECO:0000256" key="3">
    <source>
        <dbReference type="PROSITE-ProRule" id="PRU00169"/>
    </source>
</evidence>
<dbReference type="AlphaFoldDB" id="A0A3D9L5G8"/>
<feature type="modified residue" description="4-aspartylphosphate" evidence="3">
    <location>
        <position position="54"/>
    </location>
</feature>
<proteinExistence type="predicted"/>
<dbReference type="SUPFAM" id="SSF52172">
    <property type="entry name" value="CheY-like"/>
    <property type="match status" value="1"/>
</dbReference>
<dbReference type="SMART" id="SM00448">
    <property type="entry name" value="REC"/>
    <property type="match status" value="1"/>
</dbReference>
<name>A0A3D9L5G8_MARFU</name>
<comment type="caution">
    <text evidence="5">The sequence shown here is derived from an EMBL/GenBank/DDBJ whole genome shotgun (WGS) entry which is preliminary data.</text>
</comment>
<dbReference type="InterPro" id="IPR050595">
    <property type="entry name" value="Bact_response_regulator"/>
</dbReference>
<feature type="domain" description="Response regulatory" evidence="4">
    <location>
        <begin position="5"/>
        <end position="119"/>
    </location>
</feature>
<gene>
    <name evidence="5" type="ORF">C7460_104262</name>
</gene>
<dbReference type="PANTHER" id="PTHR44591">
    <property type="entry name" value="STRESS RESPONSE REGULATOR PROTEIN 1"/>
    <property type="match status" value="1"/>
</dbReference>
<organism evidence="5 6">
    <name type="scientific">Marinoscillum furvescens DSM 4134</name>
    <dbReference type="NCBI Taxonomy" id="1122208"/>
    <lineage>
        <taxon>Bacteria</taxon>
        <taxon>Pseudomonadati</taxon>
        <taxon>Bacteroidota</taxon>
        <taxon>Cytophagia</taxon>
        <taxon>Cytophagales</taxon>
        <taxon>Reichenbachiellaceae</taxon>
        <taxon>Marinoscillum</taxon>
    </lineage>
</organism>
<dbReference type="GO" id="GO:0000160">
    <property type="term" value="P:phosphorelay signal transduction system"/>
    <property type="evidence" value="ECO:0007669"/>
    <property type="project" value="UniProtKB-KW"/>
</dbReference>
<dbReference type="SUPFAM" id="SSF53649">
    <property type="entry name" value="Alkaline phosphatase-like"/>
    <property type="match status" value="1"/>
</dbReference>
<dbReference type="InterPro" id="IPR001789">
    <property type="entry name" value="Sig_transdc_resp-reg_receiver"/>
</dbReference>
<evidence type="ECO:0000259" key="4">
    <source>
        <dbReference type="PROSITE" id="PS50110"/>
    </source>
</evidence>